<dbReference type="InterPro" id="IPR036005">
    <property type="entry name" value="Creatinase/aminopeptidase-like"/>
</dbReference>
<feature type="binding site" evidence="6">
    <location>
        <position position="250"/>
    </location>
    <ligand>
        <name>a divalent metal cation</name>
        <dbReference type="ChEBI" id="CHEBI:60240"/>
        <label>1</label>
    </ligand>
</feature>
<name>G8NQ89_GRAMM</name>
<comment type="catalytic activity">
    <reaction evidence="6 7">
        <text>Release of N-terminal amino acids, preferentially methionine, from peptides and arylamides.</text>
        <dbReference type="EC" id="3.4.11.18"/>
    </reaction>
</comment>
<dbReference type="STRING" id="682795.AciX8_0595"/>
<dbReference type="eggNOG" id="COG0024">
    <property type="taxonomic scope" value="Bacteria"/>
</dbReference>
<dbReference type="HOGENOM" id="CLU_015857_0_1_0"/>
<evidence type="ECO:0000256" key="5">
    <source>
        <dbReference type="ARBA" id="ARBA00022801"/>
    </source>
</evidence>
<evidence type="ECO:0000313" key="9">
    <source>
        <dbReference type="EMBL" id="AEU34945.1"/>
    </source>
</evidence>
<sequence>MRSLSAYDFQRSTTEFMAILIKSAAEIEKMRISGIALRKVHEAVKSVVRAGVTTMDLERAAEAKVAELGAKAAFKGYHGYPAVLCTSVNEEVIHGIPSERRTLREGDVVSVDCGVIVDGYYSDCAVTYPVGKLSPAVAKLLRVTEASLYAAIDKAVVGGRLFDISHAVQSMCEKEGYGIVREFVGHGIGKSMHEDPQVPNFGDPGKGPRLKAGMVLAIEPMINAGTAEVKVLEDGWTAITTDGSVSAHFEHTVAITNDGPVILTL</sequence>
<feature type="binding site" evidence="6">
    <location>
        <position position="193"/>
    </location>
    <ligand>
        <name>substrate</name>
    </ligand>
</feature>
<dbReference type="GO" id="GO:0005829">
    <property type="term" value="C:cytosol"/>
    <property type="evidence" value="ECO:0007669"/>
    <property type="project" value="TreeGrafter"/>
</dbReference>
<dbReference type="PANTHER" id="PTHR43330">
    <property type="entry name" value="METHIONINE AMINOPEPTIDASE"/>
    <property type="match status" value="1"/>
</dbReference>
<dbReference type="GO" id="GO:0006508">
    <property type="term" value="P:proteolysis"/>
    <property type="evidence" value="ECO:0007669"/>
    <property type="project" value="UniProtKB-KW"/>
</dbReference>
<gene>
    <name evidence="6" type="primary">map</name>
    <name evidence="9" type="ordered locus">AciX8_0595</name>
</gene>
<feature type="binding site" evidence="6">
    <location>
        <position position="219"/>
    </location>
    <ligand>
        <name>a divalent metal cation</name>
        <dbReference type="ChEBI" id="CHEBI:60240"/>
        <label>2</label>
        <note>catalytic</note>
    </ligand>
</feature>
<dbReference type="Gene3D" id="3.90.230.10">
    <property type="entry name" value="Creatinase/methionine aminopeptidase superfamily"/>
    <property type="match status" value="1"/>
</dbReference>
<evidence type="ECO:0000256" key="7">
    <source>
        <dbReference type="RuleBase" id="RU003653"/>
    </source>
</evidence>
<dbReference type="KEGG" id="gma:AciX8_0595"/>
<feature type="binding site" evidence="6">
    <location>
        <position position="112"/>
    </location>
    <ligand>
        <name>a divalent metal cation</name>
        <dbReference type="ChEBI" id="CHEBI:60240"/>
        <label>1</label>
    </ligand>
</feature>
<feature type="binding site" evidence="6">
    <location>
        <position position="186"/>
    </location>
    <ligand>
        <name>a divalent metal cation</name>
        <dbReference type="ChEBI" id="CHEBI:60240"/>
        <label>2</label>
        <note>catalytic</note>
    </ligand>
</feature>
<reference evidence="9 10" key="1">
    <citation type="submission" date="2011-11" db="EMBL/GenBank/DDBJ databases">
        <title>Complete sequence of Granulicella mallensis MP5ACTX8.</title>
        <authorList>
            <consortium name="US DOE Joint Genome Institute"/>
            <person name="Lucas S."/>
            <person name="Copeland A."/>
            <person name="Lapidus A."/>
            <person name="Cheng J.-F."/>
            <person name="Goodwin L."/>
            <person name="Pitluck S."/>
            <person name="Peters L."/>
            <person name="Lu M."/>
            <person name="Detter J.C."/>
            <person name="Han C."/>
            <person name="Tapia R."/>
            <person name="Land M."/>
            <person name="Hauser L."/>
            <person name="Kyrpides N."/>
            <person name="Ivanova N."/>
            <person name="Mikhailova N."/>
            <person name="Pagani I."/>
            <person name="Rawat S."/>
            <person name="Mannisto M."/>
            <person name="Haggblom M."/>
            <person name="Woyke T."/>
        </authorList>
    </citation>
    <scope>NUCLEOTIDE SEQUENCE [LARGE SCALE GENOMIC DNA]</scope>
    <source>
        <strain evidence="10">ATCC BAA-1857 / DSM 23137 / MP5ACTX8</strain>
    </source>
</reference>
<feature type="binding site" evidence="6">
    <location>
        <position position="94"/>
    </location>
    <ligand>
        <name>substrate</name>
    </ligand>
</feature>
<dbReference type="GO" id="GO:0046872">
    <property type="term" value="F:metal ion binding"/>
    <property type="evidence" value="ECO:0007669"/>
    <property type="project" value="UniProtKB-UniRule"/>
</dbReference>
<dbReference type="PANTHER" id="PTHR43330:SF27">
    <property type="entry name" value="METHIONINE AMINOPEPTIDASE"/>
    <property type="match status" value="1"/>
</dbReference>
<dbReference type="GO" id="GO:0004239">
    <property type="term" value="F:initiator methionyl aminopeptidase activity"/>
    <property type="evidence" value="ECO:0007669"/>
    <property type="project" value="UniProtKB-UniRule"/>
</dbReference>
<dbReference type="EMBL" id="CP003130">
    <property type="protein sequence ID" value="AEU34945.1"/>
    <property type="molecule type" value="Genomic_DNA"/>
</dbReference>
<dbReference type="SUPFAM" id="SSF55920">
    <property type="entry name" value="Creatinase/aminopeptidase"/>
    <property type="match status" value="1"/>
</dbReference>
<protein>
    <recommendedName>
        <fullName evidence="6 7">Methionine aminopeptidase</fullName>
        <shortName evidence="6">MAP</shortName>
        <shortName evidence="6">MetAP</shortName>
        <ecNumber evidence="6 7">3.4.11.18</ecNumber>
    </recommendedName>
    <alternativeName>
        <fullName evidence="6">Peptidase M</fullName>
    </alternativeName>
</protein>
<accession>G8NQ89</accession>
<evidence type="ECO:0000256" key="4">
    <source>
        <dbReference type="ARBA" id="ARBA00022723"/>
    </source>
</evidence>
<keyword evidence="3 6" id="KW-0645">Protease</keyword>
<keyword evidence="4 6" id="KW-0479">Metal-binding</keyword>
<evidence type="ECO:0000259" key="8">
    <source>
        <dbReference type="Pfam" id="PF00557"/>
    </source>
</evidence>
<dbReference type="Proteomes" id="UP000007113">
    <property type="component" value="Chromosome"/>
</dbReference>
<feature type="domain" description="Peptidase M24" evidence="8">
    <location>
        <begin position="28"/>
        <end position="257"/>
    </location>
</feature>
<dbReference type="PRINTS" id="PR00599">
    <property type="entry name" value="MAPEPTIDASE"/>
</dbReference>
<organism evidence="9 10">
    <name type="scientific">Granulicella mallensis (strain ATCC BAA-1857 / DSM 23137 / MP5ACTX8)</name>
    <dbReference type="NCBI Taxonomy" id="682795"/>
    <lineage>
        <taxon>Bacteria</taxon>
        <taxon>Pseudomonadati</taxon>
        <taxon>Acidobacteriota</taxon>
        <taxon>Terriglobia</taxon>
        <taxon>Terriglobales</taxon>
        <taxon>Acidobacteriaceae</taxon>
        <taxon>Granulicella</taxon>
    </lineage>
</organism>
<keyword evidence="5 6" id="KW-0378">Hydrolase</keyword>
<dbReference type="InterPro" id="IPR000994">
    <property type="entry name" value="Pept_M24"/>
</dbReference>
<dbReference type="CDD" id="cd01086">
    <property type="entry name" value="MetAP1"/>
    <property type="match status" value="1"/>
</dbReference>
<evidence type="ECO:0000256" key="2">
    <source>
        <dbReference type="ARBA" id="ARBA00022438"/>
    </source>
</evidence>
<dbReference type="InterPro" id="IPR001714">
    <property type="entry name" value="Pept_M24_MAP"/>
</dbReference>
<dbReference type="NCBIfam" id="TIGR00500">
    <property type="entry name" value="met_pdase_I"/>
    <property type="match status" value="1"/>
</dbReference>
<keyword evidence="2 6" id="KW-0031">Aminopeptidase</keyword>
<feature type="binding site" evidence="6">
    <location>
        <position position="250"/>
    </location>
    <ligand>
        <name>a divalent metal cation</name>
        <dbReference type="ChEBI" id="CHEBI:60240"/>
        <label>2</label>
        <note>catalytic</note>
    </ligand>
</feature>
<dbReference type="EC" id="3.4.11.18" evidence="6 7"/>
<evidence type="ECO:0000256" key="3">
    <source>
        <dbReference type="ARBA" id="ARBA00022670"/>
    </source>
</evidence>
<dbReference type="GO" id="GO:0070006">
    <property type="term" value="F:metalloaminopeptidase activity"/>
    <property type="evidence" value="ECO:0007669"/>
    <property type="project" value="UniProtKB-UniRule"/>
</dbReference>
<feature type="binding site" evidence="6">
    <location>
        <position position="123"/>
    </location>
    <ligand>
        <name>a divalent metal cation</name>
        <dbReference type="ChEBI" id="CHEBI:60240"/>
        <label>1</label>
    </ligand>
</feature>
<evidence type="ECO:0000256" key="1">
    <source>
        <dbReference type="ARBA" id="ARBA00002521"/>
    </source>
</evidence>
<comment type="function">
    <text evidence="1 6">Removes the N-terminal methionine from nascent proteins. The N-terminal methionine is often cleaved when the second residue in the primary sequence is small and uncharged (Met-Ala-, Cys, Gly, Pro, Ser, Thr, or Val). Requires deformylation of the N(alpha)-formylated initiator methionine before it can be hydrolyzed.</text>
</comment>
<evidence type="ECO:0000313" key="10">
    <source>
        <dbReference type="Proteomes" id="UP000007113"/>
    </source>
</evidence>
<evidence type="ECO:0000256" key="6">
    <source>
        <dbReference type="HAMAP-Rule" id="MF_01974"/>
    </source>
</evidence>
<feature type="binding site" evidence="6">
    <location>
        <position position="123"/>
    </location>
    <ligand>
        <name>a divalent metal cation</name>
        <dbReference type="ChEBI" id="CHEBI:60240"/>
        <label>2</label>
        <note>catalytic</note>
    </ligand>
</feature>
<dbReference type="PROSITE" id="PS00680">
    <property type="entry name" value="MAP_1"/>
    <property type="match status" value="1"/>
</dbReference>
<keyword evidence="10" id="KW-1185">Reference proteome</keyword>
<comment type="cofactor">
    <cofactor evidence="6">
        <name>Co(2+)</name>
        <dbReference type="ChEBI" id="CHEBI:48828"/>
    </cofactor>
    <cofactor evidence="6">
        <name>Zn(2+)</name>
        <dbReference type="ChEBI" id="CHEBI:29105"/>
    </cofactor>
    <cofactor evidence="6">
        <name>Mn(2+)</name>
        <dbReference type="ChEBI" id="CHEBI:29035"/>
    </cofactor>
    <cofactor evidence="6">
        <name>Fe(2+)</name>
        <dbReference type="ChEBI" id="CHEBI:29033"/>
    </cofactor>
    <text evidence="6">Binds 2 divalent metal cations per subunit. Has a high-affinity and a low affinity metal-binding site. The true nature of the physiological cofactor is under debate. The enzyme is active with cobalt, zinc, manganese or divalent iron ions. Most likely, methionine aminopeptidases function as mononuclear Fe(2+)-metalloproteases under physiological conditions, and the catalytically relevant metal-binding site has been assigned to the histidine-containing high-affinity site.</text>
</comment>
<dbReference type="AlphaFoldDB" id="G8NQ89"/>
<comment type="similarity">
    <text evidence="6">Belongs to the peptidase M24A family. Methionine aminopeptidase type 1 subfamily.</text>
</comment>
<comment type="subunit">
    <text evidence="6">Monomer.</text>
</comment>
<dbReference type="Pfam" id="PF00557">
    <property type="entry name" value="Peptidase_M24"/>
    <property type="match status" value="1"/>
</dbReference>
<proteinExistence type="inferred from homology"/>
<dbReference type="InterPro" id="IPR002467">
    <property type="entry name" value="Pept_M24A_MAP1"/>
</dbReference>
<dbReference type="HAMAP" id="MF_01974">
    <property type="entry name" value="MetAP_1"/>
    <property type="match status" value="1"/>
</dbReference>